<evidence type="ECO:0000259" key="1">
    <source>
        <dbReference type="Pfam" id="PF12146"/>
    </source>
</evidence>
<dbReference type="AlphaFoldDB" id="A0A2P1PXQ2"/>
<protein>
    <submittedName>
        <fullName evidence="2">Alpha/beta hydrolase</fullName>
    </submittedName>
</protein>
<feature type="domain" description="Serine aminopeptidase S33" evidence="1">
    <location>
        <begin position="52"/>
        <end position="132"/>
    </location>
</feature>
<dbReference type="PANTHER" id="PTHR42103">
    <property type="entry name" value="ALPHA/BETA-HYDROLASES SUPERFAMILY PROTEIN"/>
    <property type="match status" value="1"/>
</dbReference>
<dbReference type="KEGG" id="xba:C7S18_21635"/>
<keyword evidence="3" id="KW-1185">Reference proteome</keyword>
<dbReference type="InterPro" id="IPR029058">
    <property type="entry name" value="AB_hydrolase_fold"/>
</dbReference>
<gene>
    <name evidence="2" type="ORF">C7S18_21635</name>
</gene>
<organism evidence="2 3">
    <name type="scientific">Ahniella affigens</name>
    <dbReference type="NCBI Taxonomy" id="2021234"/>
    <lineage>
        <taxon>Bacteria</taxon>
        <taxon>Pseudomonadati</taxon>
        <taxon>Pseudomonadota</taxon>
        <taxon>Gammaproteobacteria</taxon>
        <taxon>Lysobacterales</taxon>
        <taxon>Rhodanobacteraceae</taxon>
        <taxon>Ahniella</taxon>
    </lineage>
</organism>
<evidence type="ECO:0000313" key="2">
    <source>
        <dbReference type="EMBL" id="AVP99616.1"/>
    </source>
</evidence>
<accession>A0A2P1PXQ2</accession>
<dbReference type="RefSeq" id="WP_106893533.1">
    <property type="nucleotide sequence ID" value="NZ_CP027860.1"/>
</dbReference>
<dbReference type="Proteomes" id="UP000241074">
    <property type="component" value="Chromosome"/>
</dbReference>
<dbReference type="PANTHER" id="PTHR42103:SF2">
    <property type="entry name" value="AB HYDROLASE-1 DOMAIN-CONTAINING PROTEIN"/>
    <property type="match status" value="1"/>
</dbReference>
<dbReference type="Pfam" id="PF12146">
    <property type="entry name" value="Hydrolase_4"/>
    <property type="match status" value="1"/>
</dbReference>
<reference evidence="2 3" key="2">
    <citation type="submission" date="2018-03" db="EMBL/GenBank/DDBJ databases">
        <authorList>
            <person name="Keele B.F."/>
        </authorList>
    </citation>
    <scope>NUCLEOTIDE SEQUENCE [LARGE SCALE GENOMIC DNA]</scope>
    <source>
        <strain evidence="2 3">D13</strain>
    </source>
</reference>
<dbReference type="GO" id="GO:0016787">
    <property type="term" value="F:hydrolase activity"/>
    <property type="evidence" value="ECO:0007669"/>
    <property type="project" value="UniProtKB-KW"/>
</dbReference>
<sequence>MSTQVIAGPAGDLEIAVHDQPGARAIAVICHPHPLAGGTMTNKVVTSTERACQELGMATLRFNFRGVGKSAGGHDHGIGEQDDAATAVAHLRALYPGLPLLLAGFSFGAFVAAHVAIQVQPRHLITIAPPVGRWDFSRFEHPRCHWSVLQPDADEVVSPAAVYAWVETLDPKPTLHRFPETSHFFHSKLTDLRTALHAEIDAAGWLA</sequence>
<keyword evidence="2" id="KW-0378">Hydrolase</keyword>
<dbReference type="Gene3D" id="3.40.50.1820">
    <property type="entry name" value="alpha/beta hydrolase"/>
    <property type="match status" value="1"/>
</dbReference>
<dbReference type="InterPro" id="IPR022742">
    <property type="entry name" value="Hydrolase_4"/>
</dbReference>
<name>A0A2P1PXQ2_9GAMM</name>
<dbReference type="SUPFAM" id="SSF53474">
    <property type="entry name" value="alpha/beta-Hydrolases"/>
    <property type="match status" value="1"/>
</dbReference>
<dbReference type="OrthoDB" id="9800435at2"/>
<proteinExistence type="predicted"/>
<evidence type="ECO:0000313" key="3">
    <source>
        <dbReference type="Proteomes" id="UP000241074"/>
    </source>
</evidence>
<reference evidence="2 3" key="1">
    <citation type="submission" date="2018-03" db="EMBL/GenBank/DDBJ databases">
        <title>Ahniella affigens gen. nov., sp. nov., a gammaproteobacterium isolated from sandy soil near a stream.</title>
        <authorList>
            <person name="Ko Y."/>
            <person name="Kim J.-H."/>
        </authorList>
    </citation>
    <scope>NUCLEOTIDE SEQUENCE [LARGE SCALE GENOMIC DNA]</scope>
    <source>
        <strain evidence="2 3">D13</strain>
    </source>
</reference>
<dbReference type="EMBL" id="CP027860">
    <property type="protein sequence ID" value="AVP99616.1"/>
    <property type="molecule type" value="Genomic_DNA"/>
</dbReference>